<protein>
    <submittedName>
        <fullName evidence="1">Uncharacterized protein</fullName>
    </submittedName>
</protein>
<reference evidence="1 2" key="1">
    <citation type="submission" date="2017-02" db="EMBL/GenBank/DDBJ databases">
        <authorList>
            <person name="Svab D."/>
            <person name="Balint B."/>
            <person name="Maroti G."/>
            <person name="Vasarhelyi B."/>
            <person name="Horvath B."/>
            <person name="Toth I."/>
        </authorList>
    </citation>
    <scope>NUCLEOTIDE SEQUENCE [LARGE SCALE GENOMIC DNA]</scope>
    <source>
        <strain evidence="1">75/02</strain>
    </source>
</reference>
<proteinExistence type="predicted"/>
<dbReference type="EMBL" id="CP019689">
    <property type="protein sequence ID" value="ARS08895.1"/>
    <property type="molecule type" value="Genomic_DNA"/>
</dbReference>
<accession>A0AAU8W7Q9</accession>
<dbReference type="Proteomes" id="UP000194501">
    <property type="component" value="Chromosome"/>
</dbReference>
<sequence length="49" mass="5613">MTDKCELNPAYVIKNIDSPKDLINGQKKRSSSENRITYSIKLADEKYPP</sequence>
<gene>
    <name evidence="1" type="ORF">BZ172_15785</name>
</gene>
<evidence type="ECO:0000313" key="2">
    <source>
        <dbReference type="Proteomes" id="UP000194501"/>
    </source>
</evidence>
<name>A0AAU8W7Q9_SHISO</name>
<organism evidence="1 2">
    <name type="scientific">Shigella sonnei</name>
    <dbReference type="NCBI Taxonomy" id="624"/>
    <lineage>
        <taxon>Bacteria</taxon>
        <taxon>Pseudomonadati</taxon>
        <taxon>Pseudomonadota</taxon>
        <taxon>Gammaproteobacteria</taxon>
        <taxon>Enterobacterales</taxon>
        <taxon>Enterobacteriaceae</taxon>
        <taxon>Shigella</taxon>
    </lineage>
</organism>
<dbReference type="AlphaFoldDB" id="A0AAU8W7Q9"/>
<evidence type="ECO:0000313" key="1">
    <source>
        <dbReference type="EMBL" id="ARS08895.1"/>
    </source>
</evidence>